<keyword evidence="3" id="KW-1185">Reference proteome</keyword>
<dbReference type="Proteomes" id="UP000239494">
    <property type="component" value="Unassembled WGS sequence"/>
</dbReference>
<comment type="caution">
    <text evidence="2">The sequence shown here is derived from an EMBL/GenBank/DDBJ whole genome shotgun (WGS) entry which is preliminary data.</text>
</comment>
<dbReference type="InterPro" id="IPR001544">
    <property type="entry name" value="Aminotrans_IV"/>
</dbReference>
<dbReference type="GO" id="GO:0008153">
    <property type="term" value="P:4-aminobenzoate biosynthetic process"/>
    <property type="evidence" value="ECO:0007669"/>
    <property type="project" value="TreeGrafter"/>
</dbReference>
<dbReference type="GO" id="GO:0005829">
    <property type="term" value="C:cytosol"/>
    <property type="evidence" value="ECO:0007669"/>
    <property type="project" value="TreeGrafter"/>
</dbReference>
<evidence type="ECO:0000313" key="3">
    <source>
        <dbReference type="Proteomes" id="UP000239494"/>
    </source>
</evidence>
<dbReference type="PANTHER" id="PTHR42743:SF2">
    <property type="entry name" value="AMINODEOXYCHORISMATE LYASE"/>
    <property type="match status" value="1"/>
</dbReference>
<dbReference type="Gene3D" id="3.30.470.10">
    <property type="match status" value="1"/>
</dbReference>
<keyword evidence="2" id="KW-0456">Lyase</keyword>
<dbReference type="GO" id="GO:0008696">
    <property type="term" value="F:4-amino-4-deoxychorismate lyase activity"/>
    <property type="evidence" value="ECO:0007669"/>
    <property type="project" value="TreeGrafter"/>
</dbReference>
<organism evidence="2 3">
    <name type="scientific">Umezawaea tangerina</name>
    <dbReference type="NCBI Taxonomy" id="84725"/>
    <lineage>
        <taxon>Bacteria</taxon>
        <taxon>Bacillati</taxon>
        <taxon>Actinomycetota</taxon>
        <taxon>Actinomycetes</taxon>
        <taxon>Pseudonocardiales</taxon>
        <taxon>Pseudonocardiaceae</taxon>
        <taxon>Umezawaea</taxon>
    </lineage>
</organism>
<dbReference type="SUPFAM" id="SSF56752">
    <property type="entry name" value="D-aminoacid aminotransferase-like PLP-dependent enzymes"/>
    <property type="match status" value="1"/>
</dbReference>
<dbReference type="AlphaFoldDB" id="A0A2T0SLE1"/>
<reference evidence="2 3" key="1">
    <citation type="submission" date="2018-03" db="EMBL/GenBank/DDBJ databases">
        <title>Genomic Encyclopedia of Archaeal and Bacterial Type Strains, Phase II (KMG-II): from individual species to whole genera.</title>
        <authorList>
            <person name="Goeker M."/>
        </authorList>
    </citation>
    <scope>NUCLEOTIDE SEQUENCE [LARGE SCALE GENOMIC DNA]</scope>
    <source>
        <strain evidence="2 3">DSM 44720</strain>
    </source>
</reference>
<dbReference type="EMBL" id="PVTF01000017">
    <property type="protein sequence ID" value="PRY34231.1"/>
    <property type="molecule type" value="Genomic_DNA"/>
</dbReference>
<dbReference type="InterPro" id="IPR043131">
    <property type="entry name" value="BCAT-like_N"/>
</dbReference>
<comment type="similarity">
    <text evidence="1">Belongs to the class-IV pyridoxal-phosphate-dependent aminotransferase family.</text>
</comment>
<dbReference type="InterPro" id="IPR036038">
    <property type="entry name" value="Aminotransferase-like"/>
</dbReference>
<dbReference type="RefSeq" id="WP_106194908.1">
    <property type="nucleotide sequence ID" value="NZ_PVTF01000017.1"/>
</dbReference>
<dbReference type="Gene3D" id="3.20.10.10">
    <property type="entry name" value="D-amino Acid Aminotransferase, subunit A, domain 2"/>
    <property type="match status" value="1"/>
</dbReference>
<keyword evidence="2" id="KW-0808">Transferase</keyword>
<name>A0A2T0SLE1_9PSEU</name>
<accession>A0A2T0SLE1</accession>
<dbReference type="OrthoDB" id="8912228at2"/>
<dbReference type="InterPro" id="IPR043132">
    <property type="entry name" value="BCAT-like_C"/>
</dbReference>
<dbReference type="GO" id="GO:0008483">
    <property type="term" value="F:transaminase activity"/>
    <property type="evidence" value="ECO:0007669"/>
    <property type="project" value="UniProtKB-KW"/>
</dbReference>
<sequence>MTRIEIDGRAATAETLAHPAVSTHGHFTAMQVRDHKVRGLDLHLARLRAGSREVFDSALDEELLLRHLRHALTGVVDASLRVYVFQPEDELSFMVTVMPPGEPPATPQRLRAVPYARPFAQVKHLGGFAQAHYTRLVRREGFDDALMVTQDGFVTEGATTNIGFFDDDTVVWPDAPVLLGITMQLLNFALTEREVVSRLAEVRLDEVASFDGAFLTNARGIVPVASIDDVVFPVDADRMKVVTEAYDSAPWREV</sequence>
<dbReference type="Pfam" id="PF01063">
    <property type="entry name" value="Aminotran_4"/>
    <property type="match status" value="1"/>
</dbReference>
<evidence type="ECO:0000256" key="1">
    <source>
        <dbReference type="ARBA" id="ARBA00009320"/>
    </source>
</evidence>
<proteinExistence type="inferred from homology"/>
<dbReference type="InterPro" id="IPR050571">
    <property type="entry name" value="Class-IV_PLP-Dep_Aminotrnsfr"/>
</dbReference>
<dbReference type="NCBIfam" id="NF006734">
    <property type="entry name" value="PRK09266.1"/>
    <property type="match status" value="1"/>
</dbReference>
<keyword evidence="2" id="KW-0032">Aminotransferase</keyword>
<gene>
    <name evidence="2" type="ORF">CLV43_1174</name>
</gene>
<protein>
    <submittedName>
        <fullName evidence="2">Branched-subunit amino acid aminotransferase/4-amino-4-deoxychorismate lyase</fullName>
    </submittedName>
</protein>
<evidence type="ECO:0000313" key="2">
    <source>
        <dbReference type="EMBL" id="PRY34231.1"/>
    </source>
</evidence>
<dbReference type="PANTHER" id="PTHR42743">
    <property type="entry name" value="AMINO-ACID AMINOTRANSFERASE"/>
    <property type="match status" value="1"/>
</dbReference>